<comment type="similarity">
    <text evidence="2">Belongs to the bacterial diacylglycerol kinase family.</text>
</comment>
<evidence type="ECO:0000256" key="6">
    <source>
        <dbReference type="ARBA" id="ARBA00022692"/>
    </source>
</evidence>
<keyword evidence="4" id="KW-0444">Lipid biosynthesis</keyword>
<keyword evidence="7 17" id="KW-0547">Nucleotide-binding</keyword>
<keyword evidence="18" id="KW-0460">Magnesium</keyword>
<dbReference type="GO" id="GO:0008654">
    <property type="term" value="P:phospholipid biosynthetic process"/>
    <property type="evidence" value="ECO:0007669"/>
    <property type="project" value="UniProtKB-KW"/>
</dbReference>
<dbReference type="GO" id="GO:0046872">
    <property type="term" value="F:metal ion binding"/>
    <property type="evidence" value="ECO:0007669"/>
    <property type="project" value="UniProtKB-KW"/>
</dbReference>
<evidence type="ECO:0000256" key="17">
    <source>
        <dbReference type="PIRSR" id="PIRSR600829-3"/>
    </source>
</evidence>
<evidence type="ECO:0000256" key="9">
    <source>
        <dbReference type="ARBA" id="ARBA00022840"/>
    </source>
</evidence>
<evidence type="ECO:0000256" key="3">
    <source>
        <dbReference type="ARBA" id="ARBA00022475"/>
    </source>
</evidence>
<evidence type="ECO:0000256" key="1">
    <source>
        <dbReference type="ARBA" id="ARBA00004651"/>
    </source>
</evidence>
<evidence type="ECO:0000256" key="2">
    <source>
        <dbReference type="ARBA" id="ARBA00005967"/>
    </source>
</evidence>
<feature type="binding site" evidence="17">
    <location>
        <position position="12"/>
    </location>
    <ligand>
        <name>ATP</name>
        <dbReference type="ChEBI" id="CHEBI:30616"/>
    </ligand>
</feature>
<comment type="cofactor">
    <cofactor evidence="18">
        <name>Mg(2+)</name>
        <dbReference type="ChEBI" id="CHEBI:18420"/>
    </cofactor>
    <text evidence="18">Mn(2+), Zn(2+), Cd(2+) and Co(2+) support activity to lesser extents.</text>
</comment>
<feature type="binding site" evidence="17">
    <location>
        <position position="19"/>
    </location>
    <ligand>
        <name>ATP</name>
        <dbReference type="ChEBI" id="CHEBI:30616"/>
    </ligand>
</feature>
<evidence type="ECO:0000256" key="7">
    <source>
        <dbReference type="ARBA" id="ARBA00022741"/>
    </source>
</evidence>
<evidence type="ECO:0000256" key="18">
    <source>
        <dbReference type="PIRSR" id="PIRSR600829-4"/>
    </source>
</evidence>
<dbReference type="AlphaFoldDB" id="A0A2H3KW97"/>
<feature type="binding site" evidence="18">
    <location>
        <position position="79"/>
    </location>
    <ligand>
        <name>a divalent metal cation</name>
        <dbReference type="ChEBI" id="CHEBI:60240"/>
    </ligand>
</feature>
<gene>
    <name evidence="20" type="ORF">A9Q02_03445</name>
</gene>
<dbReference type="InterPro" id="IPR033717">
    <property type="entry name" value="UDPK"/>
</dbReference>
<keyword evidence="3" id="KW-1003">Cell membrane</keyword>
<sequence length="127" mass="13853">MPPRGNAYRLSRLIASFKYAFHGLGYLLRTQRNAQIHCFAALVATLLGALLRIERWEWLILVLTITLVLAAEGVNTAVEATVDLATTSYHPLAKIAKDVAAGTVLLCACGSIVVGCLIFLPRLIAWF</sequence>
<dbReference type="EMBL" id="LYXE01000110">
    <property type="protein sequence ID" value="PDV98191.1"/>
    <property type="molecule type" value="Genomic_DNA"/>
</dbReference>
<dbReference type="GO" id="GO:0005886">
    <property type="term" value="C:plasma membrane"/>
    <property type="evidence" value="ECO:0007669"/>
    <property type="project" value="UniProtKB-SubCell"/>
</dbReference>
<keyword evidence="9 17" id="KW-0067">ATP-binding</keyword>
<evidence type="ECO:0000256" key="12">
    <source>
        <dbReference type="ARBA" id="ARBA00023136"/>
    </source>
</evidence>
<keyword evidence="21" id="KW-1185">Reference proteome</keyword>
<proteinExistence type="inferred from homology"/>
<dbReference type="GO" id="GO:0016301">
    <property type="term" value="F:kinase activity"/>
    <property type="evidence" value="ECO:0007669"/>
    <property type="project" value="UniProtKB-KW"/>
</dbReference>
<keyword evidence="5" id="KW-0808">Transferase</keyword>
<evidence type="ECO:0000256" key="8">
    <source>
        <dbReference type="ARBA" id="ARBA00022777"/>
    </source>
</evidence>
<feature type="binding site" evidence="16">
    <location>
        <position position="72"/>
    </location>
    <ligand>
        <name>substrate</name>
    </ligand>
</feature>
<evidence type="ECO:0000256" key="14">
    <source>
        <dbReference type="ARBA" id="ARBA00023264"/>
    </source>
</evidence>
<evidence type="ECO:0000256" key="19">
    <source>
        <dbReference type="SAM" id="Phobius"/>
    </source>
</evidence>
<comment type="subcellular location">
    <subcellularLocation>
        <location evidence="1">Cell membrane</location>
        <topology evidence="1">Multi-pass membrane protein</topology>
    </subcellularLocation>
</comment>
<keyword evidence="6 19" id="KW-0812">Transmembrane</keyword>
<dbReference type="GO" id="GO:0005524">
    <property type="term" value="F:ATP binding"/>
    <property type="evidence" value="ECO:0007669"/>
    <property type="project" value="UniProtKB-KW"/>
</dbReference>
<dbReference type="RefSeq" id="WP_097653915.1">
    <property type="nucleotide sequence ID" value="NZ_LYXE01000110.1"/>
</dbReference>
<feature type="transmembrane region" description="Helical" evidence="19">
    <location>
        <begin position="34"/>
        <end position="51"/>
    </location>
</feature>
<keyword evidence="11" id="KW-0443">Lipid metabolism</keyword>
<reference evidence="20 21" key="1">
    <citation type="submission" date="2016-05" db="EMBL/GenBank/DDBJ databases">
        <authorList>
            <person name="Lavstsen T."/>
            <person name="Jespersen J.S."/>
        </authorList>
    </citation>
    <scope>NUCLEOTIDE SEQUENCE [LARGE SCALE GENOMIC DNA]</scope>
    <source>
        <strain evidence="20 21">B7-9</strain>
    </source>
</reference>
<comment type="caution">
    <text evidence="20">The sequence shown here is derived from an EMBL/GenBank/DDBJ whole genome shotgun (WGS) entry which is preliminary data.</text>
</comment>
<evidence type="ECO:0000256" key="11">
    <source>
        <dbReference type="ARBA" id="ARBA00023098"/>
    </source>
</evidence>
<evidence type="ECO:0000256" key="4">
    <source>
        <dbReference type="ARBA" id="ARBA00022516"/>
    </source>
</evidence>
<feature type="active site" description="Proton acceptor" evidence="15">
    <location>
        <position position="72"/>
    </location>
</feature>
<feature type="transmembrane region" description="Helical" evidence="19">
    <location>
        <begin position="98"/>
        <end position="120"/>
    </location>
</feature>
<keyword evidence="10 19" id="KW-1133">Transmembrane helix</keyword>
<evidence type="ECO:0000256" key="5">
    <source>
        <dbReference type="ARBA" id="ARBA00022679"/>
    </source>
</evidence>
<feature type="binding site" evidence="17">
    <location>
        <begin position="97"/>
        <end position="98"/>
    </location>
    <ligand>
        <name>ATP</name>
        <dbReference type="ChEBI" id="CHEBI:30616"/>
    </ligand>
</feature>
<dbReference type="CDD" id="cd14265">
    <property type="entry name" value="UDPK_IM_like"/>
    <property type="match status" value="1"/>
</dbReference>
<feature type="binding site" evidence="17">
    <location>
        <position position="79"/>
    </location>
    <ligand>
        <name>ATP</name>
        <dbReference type="ChEBI" id="CHEBI:30616"/>
    </ligand>
</feature>
<evidence type="ECO:0000256" key="15">
    <source>
        <dbReference type="PIRSR" id="PIRSR600829-1"/>
    </source>
</evidence>
<dbReference type="OrthoDB" id="9789934at2"/>
<dbReference type="PANTHER" id="PTHR34299:SF1">
    <property type="entry name" value="DIACYLGLYCEROL KINASE"/>
    <property type="match status" value="1"/>
</dbReference>
<dbReference type="InterPro" id="IPR000829">
    <property type="entry name" value="DAGK"/>
</dbReference>
<evidence type="ECO:0000256" key="16">
    <source>
        <dbReference type="PIRSR" id="PIRSR600829-2"/>
    </source>
</evidence>
<dbReference type="InterPro" id="IPR036945">
    <property type="entry name" value="DAGK_sf"/>
</dbReference>
<protein>
    <submittedName>
        <fullName evidence="20">Diacylglycerol kinase</fullName>
    </submittedName>
</protein>
<keyword evidence="8 20" id="KW-0418">Kinase</keyword>
<name>A0A2H3KW97_9CHLR</name>
<dbReference type="Proteomes" id="UP000220922">
    <property type="component" value="Unassembled WGS sequence"/>
</dbReference>
<evidence type="ECO:0000256" key="10">
    <source>
        <dbReference type="ARBA" id="ARBA00022989"/>
    </source>
</evidence>
<dbReference type="Gene3D" id="1.10.287.3610">
    <property type="match status" value="1"/>
</dbReference>
<evidence type="ECO:0000313" key="21">
    <source>
        <dbReference type="Proteomes" id="UP000220922"/>
    </source>
</evidence>
<keyword evidence="14" id="KW-1208">Phospholipid metabolism</keyword>
<organism evidence="20 21">
    <name type="scientific">Candidatus Chloroploca asiatica</name>
    <dbReference type="NCBI Taxonomy" id="1506545"/>
    <lineage>
        <taxon>Bacteria</taxon>
        <taxon>Bacillati</taxon>
        <taxon>Chloroflexota</taxon>
        <taxon>Chloroflexia</taxon>
        <taxon>Chloroflexales</taxon>
        <taxon>Chloroflexineae</taxon>
        <taxon>Oscillochloridaceae</taxon>
        <taxon>Candidatus Chloroploca</taxon>
    </lineage>
</organism>
<keyword evidence="13" id="KW-0594">Phospholipid biosynthesis</keyword>
<accession>A0A2H3KW97</accession>
<evidence type="ECO:0000256" key="13">
    <source>
        <dbReference type="ARBA" id="ARBA00023209"/>
    </source>
</evidence>
<keyword evidence="18" id="KW-0479">Metal-binding</keyword>
<dbReference type="Pfam" id="PF01219">
    <property type="entry name" value="DAGK_prokar"/>
    <property type="match status" value="1"/>
</dbReference>
<evidence type="ECO:0000313" key="20">
    <source>
        <dbReference type="EMBL" id="PDV98191.1"/>
    </source>
</evidence>
<dbReference type="PANTHER" id="PTHR34299">
    <property type="entry name" value="DIACYLGLYCEROL KINASE"/>
    <property type="match status" value="1"/>
</dbReference>
<feature type="transmembrane region" description="Helical" evidence="19">
    <location>
        <begin position="58"/>
        <end position="78"/>
    </location>
</feature>
<feature type="binding site" evidence="16">
    <location>
        <position position="12"/>
    </location>
    <ligand>
        <name>substrate</name>
    </ligand>
</feature>
<dbReference type="PROSITE" id="PS01069">
    <property type="entry name" value="DAGK_PROKAR"/>
    <property type="match status" value="1"/>
</dbReference>
<keyword evidence="12 19" id="KW-0472">Membrane</keyword>